<proteinExistence type="predicted"/>
<dbReference type="EMBL" id="MWPZ01000003">
    <property type="protein sequence ID" value="TID01518.1"/>
    <property type="molecule type" value="Genomic_DNA"/>
</dbReference>
<reference evidence="3 4" key="1">
    <citation type="journal article" date="2019" name="Genome Biol. Evol.">
        <title>Genomic Plasticity Mediated by Transposable Elements in the Plant Pathogenic Fungus Colletotrichum higginsianum.</title>
        <authorList>
            <person name="Tsushima A."/>
            <person name="Gan P."/>
            <person name="Kumakura N."/>
            <person name="Narusaka M."/>
            <person name="Takano Y."/>
            <person name="Narusaka Y."/>
            <person name="Shirasu K."/>
        </authorList>
    </citation>
    <scope>NUCLEOTIDE SEQUENCE [LARGE SCALE GENOMIC DNA]</scope>
    <source>
        <strain evidence="3 4">MAFF305635-RFP</strain>
    </source>
</reference>
<evidence type="ECO:0000313" key="4">
    <source>
        <dbReference type="Proteomes" id="UP000305883"/>
    </source>
</evidence>
<evidence type="ECO:0008006" key="5">
    <source>
        <dbReference type="Google" id="ProtNLM"/>
    </source>
</evidence>
<evidence type="ECO:0000256" key="1">
    <source>
        <dbReference type="SAM" id="MobiDB-lite"/>
    </source>
</evidence>
<dbReference type="Proteomes" id="UP000305883">
    <property type="component" value="Unassembled WGS sequence"/>
</dbReference>
<comment type="caution">
    <text evidence="3">The sequence shown here is derived from an EMBL/GenBank/DDBJ whole genome shotgun (WGS) entry which is preliminary data.</text>
</comment>
<organism evidence="3 4">
    <name type="scientific">Colletotrichum higginsianum</name>
    <dbReference type="NCBI Taxonomy" id="80884"/>
    <lineage>
        <taxon>Eukaryota</taxon>
        <taxon>Fungi</taxon>
        <taxon>Dikarya</taxon>
        <taxon>Ascomycota</taxon>
        <taxon>Pezizomycotina</taxon>
        <taxon>Sordariomycetes</taxon>
        <taxon>Hypocreomycetidae</taxon>
        <taxon>Glomerellales</taxon>
        <taxon>Glomerellaceae</taxon>
        <taxon>Colletotrichum</taxon>
        <taxon>Colletotrichum destructivum species complex</taxon>
    </lineage>
</organism>
<feature type="compositionally biased region" description="Low complexity" evidence="1">
    <location>
        <begin position="106"/>
        <end position="126"/>
    </location>
</feature>
<keyword evidence="2" id="KW-0732">Signal</keyword>
<evidence type="ECO:0000313" key="3">
    <source>
        <dbReference type="EMBL" id="TID01518.1"/>
    </source>
</evidence>
<name>A0A4T0W944_9PEZI</name>
<dbReference type="AlphaFoldDB" id="A0A4T0W944"/>
<gene>
    <name evidence="3" type="ORF">CH35J_003878</name>
</gene>
<dbReference type="OrthoDB" id="3926606at2759"/>
<accession>A0A4T0W944</accession>
<feature type="region of interest" description="Disordered" evidence="1">
    <location>
        <begin position="98"/>
        <end position="130"/>
    </location>
</feature>
<feature type="chain" id="PRO_5020641044" description="FAD dependent oxidoreductase" evidence="2">
    <location>
        <begin position="20"/>
        <end position="343"/>
    </location>
</feature>
<protein>
    <recommendedName>
        <fullName evidence="5">FAD dependent oxidoreductase</fullName>
    </recommendedName>
</protein>
<feature type="signal peptide" evidence="2">
    <location>
        <begin position="1"/>
        <end position="19"/>
    </location>
</feature>
<sequence length="343" mass="35864">MKSSLLAALVGGTIAGVAASPMDELFSRRQAVCNRDNCFRAVIGSRPGPASASADCSSWMQVTETPCASTVTQTAVVTTFTTTLSNAYPGLKKVKRKEGLEDRQISPTTSAATATATAANPTCTPSQNRPSSLPAYIDTACKATIGTLVPTARYSSACSCNGITAATTTLPAAVVTVTSTSTVEAAFTPTNTPTAFVLQGSGDRSLYVTVDGTGAVRLVRDATAATPFYVDKAGQMRNYNSPDKTLVDYYRPDPATANDRVYSHVQGDGNYAITCRNIGRNAGEYYGGCQSSGSPSGNPVVYGFGYCPNQGGYLYMIPNSSNVRCAGGYAFLGFWLQAYSVNP</sequence>
<evidence type="ECO:0000256" key="2">
    <source>
        <dbReference type="SAM" id="SignalP"/>
    </source>
</evidence>